<evidence type="ECO:0000256" key="3">
    <source>
        <dbReference type="ARBA" id="ARBA00022763"/>
    </source>
</evidence>
<evidence type="ECO:0000256" key="9">
    <source>
        <dbReference type="ARBA" id="ARBA00023125"/>
    </source>
</evidence>
<evidence type="ECO:0000259" key="15">
    <source>
        <dbReference type="PROSITE" id="PS50162"/>
    </source>
</evidence>
<feature type="region of interest" description="Lon-protease-like" evidence="12">
    <location>
        <begin position="354"/>
        <end position="457"/>
    </location>
</feature>
<dbReference type="GO" id="GO:0008270">
    <property type="term" value="F:zinc ion binding"/>
    <property type="evidence" value="ECO:0007669"/>
    <property type="project" value="UniProtKB-KW"/>
</dbReference>
<keyword evidence="17" id="KW-1185">Reference proteome</keyword>
<dbReference type="Proteomes" id="UP000515733">
    <property type="component" value="Chromosome"/>
</dbReference>
<dbReference type="Gene3D" id="3.30.230.10">
    <property type="match status" value="1"/>
</dbReference>
<comment type="function">
    <text evidence="11">Can catalyze the hydrolysis of ATP in the presence of single-stranded DNA, the ATP-dependent uptake of single-stranded DNA by duplex DNA, and the ATP-dependent hybridization of homologous single-stranded DNAs. It interacts with LexA causing its activation and leading to its autocatalytic cleavage.</text>
</comment>
<evidence type="ECO:0000256" key="11">
    <source>
        <dbReference type="ARBA" id="ARBA00025580"/>
    </source>
</evidence>
<comment type="domain">
    <text evidence="12">The middle region has homology to RecA with ATPase motifs including the RadA KNRFG motif, while the C-terminus is homologous to Lon protease.</text>
</comment>
<evidence type="ECO:0000256" key="5">
    <source>
        <dbReference type="ARBA" id="ARBA00022801"/>
    </source>
</evidence>
<dbReference type="GO" id="GO:0000725">
    <property type="term" value="P:recombinational repair"/>
    <property type="evidence" value="ECO:0007669"/>
    <property type="project" value="UniProtKB-UniRule"/>
</dbReference>
<keyword evidence="9 12" id="KW-0238">DNA-binding</keyword>
<evidence type="ECO:0000256" key="4">
    <source>
        <dbReference type="ARBA" id="ARBA00022771"/>
    </source>
</evidence>
<dbReference type="InterPro" id="IPR014721">
    <property type="entry name" value="Ribsml_uS5_D2-typ_fold_subgr"/>
</dbReference>
<keyword evidence="8 12" id="KW-0346">Stress response</keyword>
<dbReference type="InterPro" id="IPR003593">
    <property type="entry name" value="AAA+_ATPase"/>
</dbReference>
<dbReference type="GO" id="GO:0004176">
    <property type="term" value="F:ATP-dependent peptidase activity"/>
    <property type="evidence" value="ECO:0007669"/>
    <property type="project" value="InterPro"/>
</dbReference>
<dbReference type="SMART" id="SM00382">
    <property type="entry name" value="AAA"/>
    <property type="match status" value="1"/>
</dbReference>
<dbReference type="NCBIfam" id="TIGR00416">
    <property type="entry name" value="sms"/>
    <property type="match status" value="1"/>
</dbReference>
<evidence type="ECO:0000256" key="10">
    <source>
        <dbReference type="ARBA" id="ARBA00023204"/>
    </source>
</evidence>
<dbReference type="InterPro" id="IPR008269">
    <property type="entry name" value="Lon_proteolytic"/>
</dbReference>
<keyword evidence="5" id="KW-0378">Hydrolase</keyword>
<feature type="short sequence motif" description="RadA KNRFG motif" evidence="12">
    <location>
        <begin position="255"/>
        <end position="259"/>
    </location>
</feature>
<evidence type="ECO:0000256" key="8">
    <source>
        <dbReference type="ARBA" id="ARBA00023016"/>
    </source>
</evidence>
<dbReference type="AlphaFoldDB" id="A0A6S6Y019"/>
<dbReference type="Pfam" id="PF05362">
    <property type="entry name" value="Lon_C"/>
    <property type="match status" value="1"/>
</dbReference>
<keyword evidence="6 14" id="KW-0862">Zinc</keyword>
<evidence type="ECO:0000256" key="7">
    <source>
        <dbReference type="ARBA" id="ARBA00022840"/>
    </source>
</evidence>
<comment type="function">
    <text evidence="12">Plays a role in repairing double-strand DNA breaks, probably involving stabilizing or processing branched DNA or blocked replication forks.</text>
</comment>
<gene>
    <name evidence="12 16" type="primary">radA</name>
    <name evidence="16" type="ORF">DENOEST_2922</name>
</gene>
<feature type="binding site" evidence="12">
    <location>
        <begin position="98"/>
        <end position="105"/>
    </location>
    <ligand>
        <name>ATP</name>
        <dbReference type="ChEBI" id="CHEBI:30616"/>
    </ligand>
</feature>
<organism evidence="16 17">
    <name type="scientific">Denitratisoma oestradiolicum</name>
    <dbReference type="NCBI Taxonomy" id="311182"/>
    <lineage>
        <taxon>Bacteria</taxon>
        <taxon>Pseudomonadati</taxon>
        <taxon>Pseudomonadota</taxon>
        <taxon>Betaproteobacteria</taxon>
        <taxon>Nitrosomonadales</taxon>
        <taxon>Sterolibacteriaceae</taxon>
        <taxon>Denitratisoma</taxon>
    </lineage>
</organism>
<evidence type="ECO:0000256" key="2">
    <source>
        <dbReference type="ARBA" id="ARBA00022741"/>
    </source>
</evidence>
<feature type="domain" description="RecA family profile 1" evidence="15">
    <location>
        <begin position="69"/>
        <end position="218"/>
    </location>
</feature>
<keyword evidence="3 12" id="KW-0227">DNA damage</keyword>
<dbReference type="InterPro" id="IPR041166">
    <property type="entry name" value="Rubredoxin_2"/>
</dbReference>
<evidence type="ECO:0000256" key="14">
    <source>
        <dbReference type="RuleBase" id="RU003555"/>
    </source>
</evidence>
<dbReference type="KEGG" id="doe:DENOEST_2922"/>
<dbReference type="EMBL" id="LR778301">
    <property type="protein sequence ID" value="CAB1370081.1"/>
    <property type="molecule type" value="Genomic_DNA"/>
</dbReference>
<dbReference type="GO" id="GO:0005829">
    <property type="term" value="C:cytosol"/>
    <property type="evidence" value="ECO:0007669"/>
    <property type="project" value="TreeGrafter"/>
</dbReference>
<dbReference type="SUPFAM" id="SSF52540">
    <property type="entry name" value="P-loop containing nucleoside triphosphate hydrolases"/>
    <property type="match status" value="1"/>
</dbReference>
<name>A0A6S6Y019_9PROT</name>
<evidence type="ECO:0000313" key="16">
    <source>
        <dbReference type="EMBL" id="CAB1370081.1"/>
    </source>
</evidence>
<keyword evidence="10 12" id="KW-0234">DNA repair</keyword>
<dbReference type="GO" id="GO:0003684">
    <property type="term" value="F:damaged DNA binding"/>
    <property type="evidence" value="ECO:0007669"/>
    <property type="project" value="InterPro"/>
</dbReference>
<comment type="function">
    <text evidence="14">DNA-dependent ATPase involved in processing of recombination intermediates, plays a role in repairing DNA breaks. Stimulates the branch migration of RecA-mediated strand transfer reactions, allowing the 3' invading strand to extend heteroduplex DNA faster. Binds ssDNA in the presence of ADP but not other nucleotides, has ATPase activity that is stimulated by ssDNA and various branched DNA structures, but inhibited by SSB. Does not have RecA's homology-searching function.</text>
</comment>
<dbReference type="SUPFAM" id="SSF54211">
    <property type="entry name" value="Ribosomal protein S5 domain 2-like"/>
    <property type="match status" value="1"/>
</dbReference>
<dbReference type="InterPro" id="IPR020588">
    <property type="entry name" value="RecA_ATP-bd"/>
</dbReference>
<dbReference type="Gene3D" id="3.40.50.300">
    <property type="entry name" value="P-loop containing nucleotide triphosphate hydrolases"/>
    <property type="match status" value="1"/>
</dbReference>
<dbReference type="InterPro" id="IPR027417">
    <property type="entry name" value="P-loop_NTPase"/>
</dbReference>
<dbReference type="PRINTS" id="PR01874">
    <property type="entry name" value="DNAREPAIRADA"/>
</dbReference>
<dbReference type="PROSITE" id="PS50162">
    <property type="entry name" value="RECA_2"/>
    <property type="match status" value="1"/>
</dbReference>
<keyword evidence="4 14" id="KW-0863">Zinc-finger</keyword>
<keyword evidence="7 12" id="KW-0067">ATP-binding</keyword>
<comment type="similarity">
    <text evidence="12 14">Belongs to the RecA family. RadA subfamily.</text>
</comment>
<dbReference type="PANTHER" id="PTHR32472">
    <property type="entry name" value="DNA REPAIR PROTEIN RADA"/>
    <property type="match status" value="1"/>
</dbReference>
<sequence length="457" mass="48607">MAKAKTLYSCTECGAISPKWQGQCPGCGQWNTLVETIAEPAAAGTNRFAAIAGGNGGRLQRLGEINPLEEPRQPTGIEEFDRVLGGGLVSGGVVLIGGDPGIGKSTLLLQALSRLSEAGRPVLYVSGEESGEQVALRARRLQLGADHMQLLAEISLEKILAVLQREKPEVAVIDSIQTLYSEALQSAPGSVAQVRECSAQLTRLAKQTGICVILVGHVTKDGSLAGPRVLEHIVDTVLYFEGDTHSSFRLVRAFKNRFGAVNELGVFAMTDKGLRGVSNPSALFLSQHAQEVAGSCVLVTQEGTRPLLVEIQALVDTAHSPSPRRLTVGLEPQRLAMLLAVLHRHAGIACFDQDVFVNAVGGVRIQEPAADLAVMLAIVSSLRNRPLPPKLVAFGEVGLAGEIRPAPRGQERLKEAAKLGFTHALIPKANAPKQAIKGIEVVAVDRVEQAVEYLRSL</sequence>
<keyword evidence="2 12" id="KW-0547">Nucleotide-binding</keyword>
<evidence type="ECO:0000313" key="17">
    <source>
        <dbReference type="Proteomes" id="UP000515733"/>
    </source>
</evidence>
<dbReference type="GO" id="GO:0004252">
    <property type="term" value="F:serine-type endopeptidase activity"/>
    <property type="evidence" value="ECO:0007669"/>
    <property type="project" value="InterPro"/>
</dbReference>
<dbReference type="RefSeq" id="WP_145770970.1">
    <property type="nucleotide sequence ID" value="NZ_LR778301.1"/>
</dbReference>
<dbReference type="GO" id="GO:0005524">
    <property type="term" value="F:ATP binding"/>
    <property type="evidence" value="ECO:0007669"/>
    <property type="project" value="UniProtKB-UniRule"/>
</dbReference>
<keyword evidence="1 12" id="KW-0479">Metal-binding</keyword>
<dbReference type="InterPro" id="IPR020568">
    <property type="entry name" value="Ribosomal_Su5_D2-typ_SF"/>
</dbReference>
<dbReference type="FunFam" id="3.40.50.300:FF:000050">
    <property type="entry name" value="DNA repair protein RadA"/>
    <property type="match status" value="1"/>
</dbReference>
<protein>
    <recommendedName>
        <fullName evidence="12 13">DNA repair protein RadA</fullName>
    </recommendedName>
</protein>
<accession>A0A6S6Y019</accession>
<reference evidence="16 17" key="1">
    <citation type="submission" date="2020-03" db="EMBL/GenBank/DDBJ databases">
        <authorList>
            <consortium name="Genoscope - CEA"/>
            <person name="William W."/>
        </authorList>
    </citation>
    <scope>NUCLEOTIDE SEQUENCE [LARGE SCALE GENOMIC DNA]</scope>
    <source>
        <strain evidence="17">DSM 16959</strain>
    </source>
</reference>
<evidence type="ECO:0000256" key="6">
    <source>
        <dbReference type="ARBA" id="ARBA00022833"/>
    </source>
</evidence>
<dbReference type="OrthoDB" id="9803906at2"/>
<dbReference type="InterPro" id="IPR004504">
    <property type="entry name" value="DNA_repair_RadA"/>
</dbReference>
<dbReference type="CDD" id="cd01121">
    <property type="entry name" value="RadA_SMS_N"/>
    <property type="match status" value="1"/>
</dbReference>
<proteinExistence type="inferred from homology"/>
<dbReference type="GO" id="GO:0140664">
    <property type="term" value="F:ATP-dependent DNA damage sensor activity"/>
    <property type="evidence" value="ECO:0007669"/>
    <property type="project" value="InterPro"/>
</dbReference>
<dbReference type="Pfam" id="PF18073">
    <property type="entry name" value="Zn_ribbon_LapB"/>
    <property type="match status" value="1"/>
</dbReference>
<dbReference type="HAMAP" id="MF_01498">
    <property type="entry name" value="RadA_bact"/>
    <property type="match status" value="1"/>
</dbReference>
<evidence type="ECO:0000256" key="12">
    <source>
        <dbReference type="HAMAP-Rule" id="MF_01498"/>
    </source>
</evidence>
<dbReference type="PANTHER" id="PTHR32472:SF10">
    <property type="entry name" value="DNA REPAIR PROTEIN RADA-LIKE PROTEIN"/>
    <property type="match status" value="1"/>
</dbReference>
<evidence type="ECO:0000256" key="13">
    <source>
        <dbReference type="NCBIfam" id="TIGR00416"/>
    </source>
</evidence>
<dbReference type="GO" id="GO:0006508">
    <property type="term" value="P:proteolysis"/>
    <property type="evidence" value="ECO:0007669"/>
    <property type="project" value="InterPro"/>
</dbReference>
<dbReference type="Pfam" id="PF13481">
    <property type="entry name" value="AAA_25"/>
    <property type="match status" value="1"/>
</dbReference>
<evidence type="ECO:0000256" key="1">
    <source>
        <dbReference type="ARBA" id="ARBA00022723"/>
    </source>
</evidence>